<dbReference type="KEGG" id="pfy:PFICI_04808"/>
<dbReference type="AlphaFoldDB" id="W3XBX2"/>
<sequence length="591" mass="65615">MALAYPEGECFFRRSALNSSNKEYYQADRPDHFYGHFLLEFIWNKPSHTGSDAREKRTHPRTSYQLIDETLILPMGGFRVGPFIGAWKQLPIVYGSHYSKGQHRRVQHNLCTSSGRLQKQMDGDPLESWFMTMPMPKREEGWAFIDRVTNIRAIYIPIAQQASEDHPELCTFYQVNFTVADDKVRMLHHSGSASNPTVDWRDVPLNKTVGLSDWWSLTVGINFNGLVELLSLPRQLRRQNAFSSGNIMMIDKDLVASPPIEHSYSDSADFDWTTISGANHGLPIQWKPTIKKQDWLENFLKNSLTVAVGFIPGIGPIAAIAFPLAWTAIADPDNFVDTMRNVCPGVDLQLKLVELLSSIGENSSKNVQQYLPEGWEESALGSKFLSGPRPTTTMRMAALTSEPAADEDVEASNPEPESFVSREETSIIDELKALDGQDFEAALAALASDGRAAEDIAVFTADTTKSLVATTDDVRLEDEIDNEQLADTVTLNEFGPSMYFTMTEQILKDTAVPQEDSEWAQLVKAAETVVGTVTSPLTNTLGSVLGGGKKAETEPVEDDPTVTDAPVNDFGWSEKYLRSLFTGEIAIEGKM</sequence>
<gene>
    <name evidence="2" type="ORF">PFICI_04808</name>
</gene>
<evidence type="ECO:0000313" key="2">
    <source>
        <dbReference type="EMBL" id="ETS82932.1"/>
    </source>
</evidence>
<dbReference type="Proteomes" id="UP000030651">
    <property type="component" value="Unassembled WGS sequence"/>
</dbReference>
<feature type="region of interest" description="Disordered" evidence="1">
    <location>
        <begin position="402"/>
        <end position="422"/>
    </location>
</feature>
<evidence type="ECO:0000313" key="3">
    <source>
        <dbReference type="Proteomes" id="UP000030651"/>
    </source>
</evidence>
<dbReference type="OrthoDB" id="4770905at2759"/>
<evidence type="ECO:0000256" key="1">
    <source>
        <dbReference type="SAM" id="MobiDB-lite"/>
    </source>
</evidence>
<dbReference type="InParanoid" id="W3XBX2"/>
<reference evidence="3" key="1">
    <citation type="journal article" date="2015" name="BMC Genomics">
        <title>Genomic and transcriptomic analysis of the endophytic fungus Pestalotiopsis fici reveals its lifestyle and high potential for synthesis of natural products.</title>
        <authorList>
            <person name="Wang X."/>
            <person name="Zhang X."/>
            <person name="Liu L."/>
            <person name="Xiang M."/>
            <person name="Wang W."/>
            <person name="Sun X."/>
            <person name="Che Y."/>
            <person name="Guo L."/>
            <person name="Liu G."/>
            <person name="Guo L."/>
            <person name="Wang C."/>
            <person name="Yin W.B."/>
            <person name="Stadler M."/>
            <person name="Zhang X."/>
            <person name="Liu X."/>
        </authorList>
    </citation>
    <scope>NUCLEOTIDE SEQUENCE [LARGE SCALE GENOMIC DNA]</scope>
    <source>
        <strain evidence="3">W106-1 / CGMCC3.15140</strain>
    </source>
</reference>
<dbReference type="GeneID" id="19269821"/>
<dbReference type="eggNOG" id="ENOG502SS53">
    <property type="taxonomic scope" value="Eukaryota"/>
</dbReference>
<name>W3XBX2_PESFW</name>
<protein>
    <submittedName>
        <fullName evidence="2">Uncharacterized protein</fullName>
    </submittedName>
</protein>
<dbReference type="HOGENOM" id="CLU_038941_0_0_1"/>
<accession>W3XBX2</accession>
<dbReference type="RefSeq" id="XP_007831580.1">
    <property type="nucleotide sequence ID" value="XM_007833389.1"/>
</dbReference>
<dbReference type="OMA" id="WTAIADP"/>
<proteinExistence type="predicted"/>
<dbReference type="EMBL" id="KI912111">
    <property type="protein sequence ID" value="ETS82932.1"/>
    <property type="molecule type" value="Genomic_DNA"/>
</dbReference>
<keyword evidence="3" id="KW-1185">Reference proteome</keyword>
<organism evidence="2 3">
    <name type="scientific">Pestalotiopsis fici (strain W106-1 / CGMCC3.15140)</name>
    <dbReference type="NCBI Taxonomy" id="1229662"/>
    <lineage>
        <taxon>Eukaryota</taxon>
        <taxon>Fungi</taxon>
        <taxon>Dikarya</taxon>
        <taxon>Ascomycota</taxon>
        <taxon>Pezizomycotina</taxon>
        <taxon>Sordariomycetes</taxon>
        <taxon>Xylariomycetidae</taxon>
        <taxon>Amphisphaeriales</taxon>
        <taxon>Sporocadaceae</taxon>
        <taxon>Pestalotiopsis</taxon>
    </lineage>
</organism>